<feature type="compositionally biased region" description="Pro residues" evidence="1">
    <location>
        <begin position="346"/>
        <end position="356"/>
    </location>
</feature>
<reference evidence="3" key="1">
    <citation type="submission" date="2021-02" db="EMBL/GenBank/DDBJ databases">
        <title>Leucobacter sp. CX169.</title>
        <authorList>
            <person name="Cheng Y."/>
        </authorList>
    </citation>
    <scope>NUCLEOTIDE SEQUENCE [LARGE SCALE GENOMIC DNA]</scope>
    <source>
        <strain evidence="3">JY899</strain>
    </source>
</reference>
<protein>
    <recommendedName>
        <fullName evidence="4">Metal-dependent phosphohydrolase</fullName>
    </recommendedName>
</protein>
<evidence type="ECO:0000313" key="2">
    <source>
        <dbReference type="EMBL" id="MBM9432439.1"/>
    </source>
</evidence>
<dbReference type="InterPro" id="IPR009218">
    <property type="entry name" value="HD_phosphohydro"/>
</dbReference>
<gene>
    <name evidence="2" type="ORF">JVW63_01770</name>
</gene>
<dbReference type="Proteomes" id="UP000705983">
    <property type="component" value="Unassembled WGS sequence"/>
</dbReference>
<feature type="compositionally biased region" description="Basic and acidic residues" evidence="1">
    <location>
        <begin position="376"/>
        <end position="387"/>
    </location>
</feature>
<dbReference type="PANTHER" id="PTHR21174:SF0">
    <property type="entry name" value="HD PHOSPHOHYDROLASE FAMILY PROTEIN-RELATED"/>
    <property type="match status" value="1"/>
</dbReference>
<evidence type="ECO:0000256" key="1">
    <source>
        <dbReference type="SAM" id="MobiDB-lite"/>
    </source>
</evidence>
<dbReference type="RefSeq" id="WP_187995988.1">
    <property type="nucleotide sequence ID" value="NZ_JACEXG010000001.1"/>
</dbReference>
<dbReference type="PANTHER" id="PTHR21174">
    <property type="match status" value="1"/>
</dbReference>
<accession>A0ABS2TCR5</accession>
<name>A0ABS2TCR5_9ACTO</name>
<feature type="region of interest" description="Disordered" evidence="1">
    <location>
        <begin position="273"/>
        <end position="387"/>
    </location>
</feature>
<dbReference type="EMBL" id="JAFFJS010000001">
    <property type="protein sequence ID" value="MBM9432439.1"/>
    <property type="molecule type" value="Genomic_DNA"/>
</dbReference>
<organism evidence="2 3">
    <name type="scientific">Flaviflexus equikiangi</name>
    <dbReference type="NCBI Taxonomy" id="2758573"/>
    <lineage>
        <taxon>Bacteria</taxon>
        <taxon>Bacillati</taxon>
        <taxon>Actinomycetota</taxon>
        <taxon>Actinomycetes</taxon>
        <taxon>Actinomycetales</taxon>
        <taxon>Actinomycetaceae</taxon>
        <taxon>Flaviflexus</taxon>
    </lineage>
</organism>
<dbReference type="SUPFAM" id="SSF109604">
    <property type="entry name" value="HD-domain/PDEase-like"/>
    <property type="match status" value="1"/>
</dbReference>
<evidence type="ECO:0008006" key="4">
    <source>
        <dbReference type="Google" id="ProtNLM"/>
    </source>
</evidence>
<proteinExistence type="predicted"/>
<dbReference type="Gene3D" id="1.10.3210.10">
    <property type="entry name" value="Hypothetical protein af1432"/>
    <property type="match status" value="1"/>
</dbReference>
<keyword evidence="3" id="KW-1185">Reference proteome</keyword>
<evidence type="ECO:0000313" key="3">
    <source>
        <dbReference type="Proteomes" id="UP000705983"/>
    </source>
</evidence>
<feature type="region of interest" description="Disordered" evidence="1">
    <location>
        <begin position="237"/>
        <end position="257"/>
    </location>
</feature>
<feature type="compositionally biased region" description="Basic and acidic residues" evidence="1">
    <location>
        <begin position="311"/>
        <end position="332"/>
    </location>
</feature>
<sequence>MDYPQWLLPTFIRSARAAGATASDEELSAAAMRLMGRWGAPNRHHHGLHHLCDMLSRITTLAPETHHPELVSLAAFYHGCVFSTADKDTYTRNGGENEVESARVARSELTAIGIAPATVDRVADLITGMKKQPREIDPTISTTLNAIDIDKLALRDAHLGALAAGPQKYTKYLDQVSKEYSHVPQEAFLRARREIIGKLLARRQIFLTPLGRQWEGPARDNLAGELERIETRLAALHDERSAEEAAPLPRGEERPLSPEEYAKLRQGNERVVEEIASPDSLPPAAKKESDRSSLETIPDDSEPGSPPRTLTTEKKKMAEREEIARKMQERMARRQRGLPGESIATPPSPIASPPSAPSQASPPSAPTPEWHDDDDSARAGFEREPDY</sequence>
<comment type="caution">
    <text evidence="2">The sequence shown here is derived from an EMBL/GenBank/DDBJ whole genome shotgun (WGS) entry which is preliminary data.</text>
</comment>